<evidence type="ECO:0000313" key="1">
    <source>
        <dbReference type="EMBL" id="KKM00762.1"/>
    </source>
</evidence>
<gene>
    <name evidence="1" type="ORF">LCGC14_1801190</name>
</gene>
<dbReference type="EMBL" id="LAZR01017357">
    <property type="protein sequence ID" value="KKM00762.1"/>
    <property type="molecule type" value="Genomic_DNA"/>
</dbReference>
<name>A0A0F9HCD2_9ZZZZ</name>
<reference evidence="1" key="1">
    <citation type="journal article" date="2015" name="Nature">
        <title>Complex archaea that bridge the gap between prokaryotes and eukaryotes.</title>
        <authorList>
            <person name="Spang A."/>
            <person name="Saw J.H."/>
            <person name="Jorgensen S.L."/>
            <person name="Zaremba-Niedzwiedzka K."/>
            <person name="Martijn J."/>
            <person name="Lind A.E."/>
            <person name="van Eijk R."/>
            <person name="Schleper C."/>
            <person name="Guy L."/>
            <person name="Ettema T.J."/>
        </authorList>
    </citation>
    <scope>NUCLEOTIDE SEQUENCE</scope>
</reference>
<accession>A0A0F9HCD2</accession>
<protein>
    <submittedName>
        <fullName evidence="1">Uncharacterized protein</fullName>
    </submittedName>
</protein>
<sequence length="96" mass="10825">MDEKEYIDKVVETLEKVPEKHLLIIELVNKVGMKGKELDYDKLKLIQPEVNLACAEAKTYGGFTIQAVEALTRVKAREAEEIERPNEPEGSALRGI</sequence>
<comment type="caution">
    <text evidence="1">The sequence shown here is derived from an EMBL/GenBank/DDBJ whole genome shotgun (WGS) entry which is preliminary data.</text>
</comment>
<proteinExistence type="predicted"/>
<organism evidence="1">
    <name type="scientific">marine sediment metagenome</name>
    <dbReference type="NCBI Taxonomy" id="412755"/>
    <lineage>
        <taxon>unclassified sequences</taxon>
        <taxon>metagenomes</taxon>
        <taxon>ecological metagenomes</taxon>
    </lineage>
</organism>
<dbReference type="AlphaFoldDB" id="A0A0F9HCD2"/>